<evidence type="ECO:0000313" key="2">
    <source>
        <dbReference type="EMBL" id="WOX54913.1"/>
    </source>
</evidence>
<dbReference type="Pfam" id="PF11667">
    <property type="entry name" value="DUF3267"/>
    <property type="match status" value="1"/>
</dbReference>
<dbReference type="AlphaFoldDB" id="A0ABD8A7A7"/>
<keyword evidence="1" id="KW-0812">Transmembrane</keyword>
<organism evidence="2 3">
    <name type="scientific">Methanoculleus palmolei</name>
    <dbReference type="NCBI Taxonomy" id="72612"/>
    <lineage>
        <taxon>Archaea</taxon>
        <taxon>Methanobacteriati</taxon>
        <taxon>Methanobacteriota</taxon>
        <taxon>Stenosarchaea group</taxon>
        <taxon>Methanomicrobia</taxon>
        <taxon>Methanomicrobiales</taxon>
        <taxon>Methanomicrobiaceae</taxon>
        <taxon>Methanoculleus</taxon>
    </lineage>
</organism>
<keyword evidence="1" id="KW-1133">Transmembrane helix</keyword>
<dbReference type="InterPro" id="IPR021683">
    <property type="entry name" value="DUF3267"/>
</dbReference>
<sequence>MRFARSIPLTDKGLRIQLLSSGWKRIKEPANLRAATLLSLPFAFILGAITLAITYGLDPSIYAFLRDGQRFSVTIPFNLSTLLFILAAPLFISAHELIHAAFIPNVMRSDKTFWGINGVFGFVFTTEEIEKGRFLIISIMPYLILSVMLPYILSIFSWLNGYTIFLCLLNAMGSCVDFLNAGLIVIQVPSGATIVNNGFETYYKATVPPSPAGGI</sequence>
<feature type="transmembrane region" description="Helical" evidence="1">
    <location>
        <begin position="34"/>
        <end position="57"/>
    </location>
</feature>
<feature type="transmembrane region" description="Helical" evidence="1">
    <location>
        <begin position="134"/>
        <end position="156"/>
    </location>
</feature>
<protein>
    <submittedName>
        <fullName evidence="2">DUF3267 domain-containing protein</fullName>
    </submittedName>
</protein>
<reference evidence="2 3" key="1">
    <citation type="submission" date="2023-10" db="EMBL/GenBank/DDBJ databases">
        <title>The complete genome sequence of Methanoculleus palmolei DSM 4273.</title>
        <authorList>
            <person name="Lai S.-J."/>
            <person name="You Y.-T."/>
            <person name="Chen S.-C."/>
        </authorList>
    </citation>
    <scope>NUCLEOTIDE SEQUENCE [LARGE SCALE GENOMIC DNA]</scope>
    <source>
        <strain evidence="2 3">DSM 4273</strain>
    </source>
</reference>
<dbReference type="Proteomes" id="UP001626603">
    <property type="component" value="Chromosome"/>
</dbReference>
<name>A0ABD8A7A7_9EURY</name>
<dbReference type="EMBL" id="CP137641">
    <property type="protein sequence ID" value="WOX54913.1"/>
    <property type="molecule type" value="Genomic_DNA"/>
</dbReference>
<evidence type="ECO:0000256" key="1">
    <source>
        <dbReference type="SAM" id="Phobius"/>
    </source>
</evidence>
<accession>A0ABD8A7A7</accession>
<evidence type="ECO:0000313" key="3">
    <source>
        <dbReference type="Proteomes" id="UP001626603"/>
    </source>
</evidence>
<proteinExistence type="predicted"/>
<feature type="transmembrane region" description="Helical" evidence="1">
    <location>
        <begin position="162"/>
        <end position="186"/>
    </location>
</feature>
<feature type="transmembrane region" description="Helical" evidence="1">
    <location>
        <begin position="77"/>
        <end position="98"/>
    </location>
</feature>
<keyword evidence="3" id="KW-1185">Reference proteome</keyword>
<gene>
    <name evidence="2" type="ORF">R6Y95_05420</name>
</gene>
<keyword evidence="1" id="KW-0472">Membrane</keyword>